<organism evidence="1">
    <name type="scientific">Arundo donax</name>
    <name type="common">Giant reed</name>
    <name type="synonym">Donax arundinaceus</name>
    <dbReference type="NCBI Taxonomy" id="35708"/>
    <lineage>
        <taxon>Eukaryota</taxon>
        <taxon>Viridiplantae</taxon>
        <taxon>Streptophyta</taxon>
        <taxon>Embryophyta</taxon>
        <taxon>Tracheophyta</taxon>
        <taxon>Spermatophyta</taxon>
        <taxon>Magnoliopsida</taxon>
        <taxon>Liliopsida</taxon>
        <taxon>Poales</taxon>
        <taxon>Poaceae</taxon>
        <taxon>PACMAD clade</taxon>
        <taxon>Arundinoideae</taxon>
        <taxon>Arundineae</taxon>
        <taxon>Arundo</taxon>
    </lineage>
</organism>
<reference evidence="1" key="2">
    <citation type="journal article" date="2015" name="Data Brief">
        <title>Shoot transcriptome of the giant reed, Arundo donax.</title>
        <authorList>
            <person name="Barrero R.A."/>
            <person name="Guerrero F.D."/>
            <person name="Moolhuijzen P."/>
            <person name="Goolsby J.A."/>
            <person name="Tidwell J."/>
            <person name="Bellgard S.E."/>
            <person name="Bellgard M.I."/>
        </authorList>
    </citation>
    <scope>NUCLEOTIDE SEQUENCE</scope>
    <source>
        <tissue evidence="1">Shoot tissue taken approximately 20 cm above the soil surface</tissue>
    </source>
</reference>
<dbReference type="EMBL" id="GBRH01195667">
    <property type="protein sequence ID" value="JAE02229.1"/>
    <property type="molecule type" value="Transcribed_RNA"/>
</dbReference>
<accession>A0A0A9ETA6</accession>
<proteinExistence type="predicted"/>
<sequence>MSRSATHTQLSEDYNLLHVACIGSPFLNKDLLHANMQWLV</sequence>
<evidence type="ECO:0000313" key="1">
    <source>
        <dbReference type="EMBL" id="JAE02229.1"/>
    </source>
</evidence>
<dbReference type="AlphaFoldDB" id="A0A0A9ETA6"/>
<name>A0A0A9ETA6_ARUDO</name>
<protein>
    <submittedName>
        <fullName evidence="1">Uncharacterized protein</fullName>
    </submittedName>
</protein>
<reference evidence="1" key="1">
    <citation type="submission" date="2014-09" db="EMBL/GenBank/DDBJ databases">
        <authorList>
            <person name="Magalhaes I.L.F."/>
            <person name="Oliveira U."/>
            <person name="Santos F.R."/>
            <person name="Vidigal T.H.D.A."/>
            <person name="Brescovit A.D."/>
            <person name="Santos A.J."/>
        </authorList>
    </citation>
    <scope>NUCLEOTIDE SEQUENCE</scope>
    <source>
        <tissue evidence="1">Shoot tissue taken approximately 20 cm above the soil surface</tissue>
    </source>
</reference>